<dbReference type="GO" id="GO:0016301">
    <property type="term" value="F:kinase activity"/>
    <property type="evidence" value="ECO:0007669"/>
    <property type="project" value="UniProtKB-KW"/>
</dbReference>
<dbReference type="GO" id="GO:0005524">
    <property type="term" value="F:ATP binding"/>
    <property type="evidence" value="ECO:0007669"/>
    <property type="project" value="UniProtKB-KW"/>
</dbReference>
<evidence type="ECO:0000313" key="10">
    <source>
        <dbReference type="EMBL" id="BAU53380.1"/>
    </source>
</evidence>
<dbReference type="GO" id="GO:0016853">
    <property type="term" value="F:isomerase activity"/>
    <property type="evidence" value="ECO:0007669"/>
    <property type="project" value="UniProtKB-KW"/>
</dbReference>
<evidence type="ECO:0000256" key="7">
    <source>
        <dbReference type="ARBA" id="ARBA00031251"/>
    </source>
</evidence>
<dbReference type="InterPro" id="IPR011009">
    <property type="entry name" value="Kinase-like_dom_sf"/>
</dbReference>
<evidence type="ECO:0000256" key="1">
    <source>
        <dbReference type="ARBA" id="ARBA00006219"/>
    </source>
</evidence>
<dbReference type="GO" id="GO:0016798">
    <property type="term" value="F:hydrolase activity, acting on glycosyl bonds"/>
    <property type="evidence" value="ECO:0007669"/>
    <property type="project" value="UniProtKB-KW"/>
</dbReference>
<dbReference type="InterPro" id="IPR040999">
    <property type="entry name" value="Mak_N_cap"/>
</dbReference>
<keyword evidence="10" id="KW-0418">Kinase</keyword>
<keyword evidence="11" id="KW-1185">Reference proteome</keyword>
<name>A0A125T2M0_9SPHI</name>
<dbReference type="Proteomes" id="UP000218263">
    <property type="component" value="Chromosome"/>
</dbReference>
<dbReference type="AlphaFoldDB" id="A0A125T2M0"/>
<evidence type="ECO:0000256" key="6">
    <source>
        <dbReference type="ARBA" id="ARBA00022840"/>
    </source>
</evidence>
<evidence type="ECO:0000256" key="5">
    <source>
        <dbReference type="ARBA" id="ARBA00022741"/>
    </source>
</evidence>
<comment type="catalytic activity">
    <reaction evidence="8">
        <text>D-maltose + ATP = alpha-maltose 1-phosphate + ADP + H(+)</text>
        <dbReference type="Rhea" id="RHEA:31915"/>
        <dbReference type="ChEBI" id="CHEBI:15378"/>
        <dbReference type="ChEBI" id="CHEBI:17306"/>
        <dbReference type="ChEBI" id="CHEBI:30616"/>
        <dbReference type="ChEBI" id="CHEBI:63576"/>
        <dbReference type="ChEBI" id="CHEBI:456216"/>
        <dbReference type="EC" id="2.7.1.175"/>
    </reaction>
</comment>
<gene>
    <name evidence="10" type="primary">mak</name>
    <name evidence="10" type="ORF">MgSA37_01547</name>
</gene>
<dbReference type="EMBL" id="AP017313">
    <property type="protein sequence ID" value="BAU53380.1"/>
    <property type="molecule type" value="Genomic_DNA"/>
</dbReference>
<dbReference type="KEGG" id="mgot:MgSA37_01547"/>
<keyword evidence="6" id="KW-0067">ATP-binding</keyword>
<keyword evidence="5" id="KW-0547">Nucleotide-binding</keyword>
<dbReference type="EC" id="2.7.1.175" evidence="2"/>
<dbReference type="NCBIfam" id="TIGR02457">
    <property type="entry name" value="TreS_Cterm"/>
    <property type="match status" value="1"/>
</dbReference>
<evidence type="ECO:0000256" key="4">
    <source>
        <dbReference type="ARBA" id="ARBA00022679"/>
    </source>
</evidence>
<accession>A0A125T2M0</accession>
<dbReference type="RefSeq" id="WP_096350904.1">
    <property type="nucleotide sequence ID" value="NZ_AP017313.1"/>
</dbReference>
<organism evidence="10 11">
    <name type="scientific">Mucilaginibacter gotjawali</name>
    <dbReference type="NCBI Taxonomy" id="1550579"/>
    <lineage>
        <taxon>Bacteria</taxon>
        <taxon>Pseudomonadati</taxon>
        <taxon>Bacteroidota</taxon>
        <taxon>Sphingobacteriia</taxon>
        <taxon>Sphingobacteriales</taxon>
        <taxon>Sphingobacteriaceae</taxon>
        <taxon>Mucilaginibacter</taxon>
    </lineage>
</organism>
<dbReference type="SUPFAM" id="SSF56112">
    <property type="entry name" value="Protein kinase-like (PK-like)"/>
    <property type="match status" value="1"/>
</dbReference>
<protein>
    <recommendedName>
        <fullName evidence="3">Maltokinase</fullName>
        <ecNumber evidence="2">2.7.1.175</ecNumber>
    </recommendedName>
    <alternativeName>
        <fullName evidence="7">Maltose-1-phosphate synthase</fullName>
    </alternativeName>
</protein>
<evidence type="ECO:0000259" key="9">
    <source>
        <dbReference type="Pfam" id="PF18085"/>
    </source>
</evidence>
<proteinExistence type="inferred from homology"/>
<keyword evidence="4 10" id="KW-0808">Transferase</keyword>
<feature type="domain" description="Maltokinase N-terminal cap" evidence="9">
    <location>
        <begin position="42"/>
        <end position="132"/>
    </location>
</feature>
<evidence type="ECO:0000256" key="8">
    <source>
        <dbReference type="ARBA" id="ARBA00049067"/>
    </source>
</evidence>
<comment type="similarity">
    <text evidence="1">Belongs to the aminoglycoside phosphotransferase family.</text>
</comment>
<sequence>MNLGNMDIAGQTASLVLKRPWVEFPYDKDALTWLEENVFYNYMRKCRWFAGKARMIKFLKIQQLLCMPVEDGLSYLIILHLGYTYGDEEKYAMPVSFMPDDFELIGHVNHKAFITRITVEGKAGWLIDAIYDFRFQVQLFENIFTNTKTPQEKGYLVYHKGKGLASTDENMSYLCVVPDLEQSNSSLVYGNKYFFKLYRKLFREVNPEVEMLQFLTEEGGFKNIPAYCGSMVLERPGIPPVTLGLMMQKVVSKSDSWVSTGDDLNNFLFMIVDKVFGINEDVFEKVELLGKRTAEMHLALLSDKKSKEFKPEPYDDTYINHLQNHLNNLLDKRIKLLKENYSRLDKNAKSLADDFINCENNIRHFFEKIGSSHLKSQRIRIHGDYHLGQVLFTGTDYLIIDFEGEPESSITDRKIKHSPLKDVAGMIRSFHYAVCAKLYFSSETREINPLKLQKSADRWYKLITDAYLDAYMQTMGDISAIFGSRTELNFLLQLHLLEKSVYELGYELNGRPDWIRIPLKGIQQVLFELDKFNS</sequence>
<reference evidence="10 11" key="1">
    <citation type="submission" date="2015-12" db="EMBL/GenBank/DDBJ databases">
        <title>Genome sequence of Mucilaginibacter gotjawali.</title>
        <authorList>
            <person name="Lee J.S."/>
            <person name="Lee K.C."/>
            <person name="Kim K.K."/>
            <person name="Lee B.W."/>
        </authorList>
    </citation>
    <scope>NUCLEOTIDE SEQUENCE [LARGE SCALE GENOMIC DNA]</scope>
    <source>
        <strain evidence="10 11">SA3-7</strain>
    </source>
</reference>
<dbReference type="Gene3D" id="3.90.1200.10">
    <property type="match status" value="1"/>
</dbReference>
<evidence type="ECO:0000256" key="3">
    <source>
        <dbReference type="ARBA" id="ARBA00013882"/>
    </source>
</evidence>
<dbReference type="OrthoDB" id="9806009at2"/>
<evidence type="ECO:0000313" key="11">
    <source>
        <dbReference type="Proteomes" id="UP000218263"/>
    </source>
</evidence>
<dbReference type="InterPro" id="IPR012811">
    <property type="entry name" value="TreS_maltokin_C_dom"/>
</dbReference>
<dbReference type="Pfam" id="PF18085">
    <property type="entry name" value="Mak_N_cap"/>
    <property type="match status" value="1"/>
</dbReference>
<evidence type="ECO:0000256" key="2">
    <source>
        <dbReference type="ARBA" id="ARBA00011962"/>
    </source>
</evidence>